<evidence type="ECO:0000313" key="2">
    <source>
        <dbReference type="EMBL" id="MUG71381.1"/>
    </source>
</evidence>
<proteinExistence type="predicted"/>
<evidence type="ECO:0000256" key="1">
    <source>
        <dbReference type="SAM" id="Phobius"/>
    </source>
</evidence>
<dbReference type="PANTHER" id="PTHR36832">
    <property type="entry name" value="SLR1174 PROTEIN-RELATED"/>
    <property type="match status" value="1"/>
</dbReference>
<dbReference type="Pfam" id="PF06182">
    <property type="entry name" value="ABC2_membrane_6"/>
    <property type="match status" value="1"/>
</dbReference>
<organism evidence="2 3">
    <name type="scientific">Paenibacillus validus</name>
    <dbReference type="NCBI Taxonomy" id="44253"/>
    <lineage>
        <taxon>Bacteria</taxon>
        <taxon>Bacillati</taxon>
        <taxon>Bacillota</taxon>
        <taxon>Bacilli</taxon>
        <taxon>Bacillales</taxon>
        <taxon>Paenibacillaceae</taxon>
        <taxon>Paenibacillus</taxon>
    </lineage>
</organism>
<feature type="transmembrane region" description="Helical" evidence="1">
    <location>
        <begin position="253"/>
        <end position="272"/>
    </location>
</feature>
<comment type="caution">
    <text evidence="2">The sequence shown here is derived from an EMBL/GenBank/DDBJ whole genome shotgun (WGS) entry which is preliminary data.</text>
</comment>
<evidence type="ECO:0000313" key="3">
    <source>
        <dbReference type="Proteomes" id="UP000450917"/>
    </source>
</evidence>
<gene>
    <name evidence="2" type="ORF">GNP93_11945</name>
</gene>
<feature type="transmembrane region" description="Helical" evidence="1">
    <location>
        <begin position="47"/>
        <end position="67"/>
    </location>
</feature>
<accession>A0A7X3CT45</accession>
<protein>
    <submittedName>
        <fullName evidence="2">Multidrug ABC transporter permease</fullName>
    </submittedName>
</protein>
<keyword evidence="1" id="KW-1133">Transmembrane helix</keyword>
<dbReference type="PANTHER" id="PTHR36832:SF1">
    <property type="entry name" value="SLR1174 PROTEIN"/>
    <property type="match status" value="1"/>
</dbReference>
<sequence>MSGREKGLGQAADARTAGEAWLRFRQKYAALLSVEWAVMLAYRSESLIWMIGSFVQPIVSLSVWLSIAGGGTVRGYGANDYIVYFIGVLVVERLSRSWDVWELDSEIRQGTFSAKLLRPFHPMHWSIAQNIVYKLFFAALLVPSWLVLAWIWPVLRPAADGGMIGLAVLALLGSNVLRYLIGYEFGLLAFWTNKATSIFALYEGLHLFLAGRIAPLSMFPEGLVWVASWFPFYSTVGFPVDLLTGKLAGRPDLIGQGFVQQLVWIAVLIVIFRIQWKRGLAKYSAAGG</sequence>
<feature type="transmembrane region" description="Helical" evidence="1">
    <location>
        <begin position="213"/>
        <end position="233"/>
    </location>
</feature>
<feature type="transmembrane region" description="Helical" evidence="1">
    <location>
        <begin position="164"/>
        <end position="192"/>
    </location>
</feature>
<dbReference type="EMBL" id="WNZX01000009">
    <property type="protein sequence ID" value="MUG71381.1"/>
    <property type="molecule type" value="Genomic_DNA"/>
</dbReference>
<keyword evidence="1" id="KW-0812">Transmembrane</keyword>
<dbReference type="AlphaFoldDB" id="A0A7X3CT45"/>
<keyword evidence="1" id="KW-0472">Membrane</keyword>
<keyword evidence="3" id="KW-1185">Reference proteome</keyword>
<dbReference type="InterPro" id="IPR010390">
    <property type="entry name" value="ABC-2_transporter-like"/>
</dbReference>
<name>A0A7X3CT45_9BACL</name>
<feature type="transmembrane region" description="Helical" evidence="1">
    <location>
        <begin position="131"/>
        <end position="152"/>
    </location>
</feature>
<dbReference type="RefSeq" id="WP_155614734.1">
    <property type="nucleotide sequence ID" value="NZ_JBDLZV010000001.1"/>
</dbReference>
<dbReference type="Proteomes" id="UP000450917">
    <property type="component" value="Unassembled WGS sequence"/>
</dbReference>
<reference evidence="2 3" key="1">
    <citation type="submission" date="2019-11" db="EMBL/GenBank/DDBJ databases">
        <title>Draft genome sequences of five Paenibacillus species of dairy origin.</title>
        <authorList>
            <person name="Olajide A.M."/>
            <person name="Chen S."/>
            <person name="Lapointe G."/>
        </authorList>
    </citation>
    <scope>NUCLEOTIDE SEQUENCE [LARGE SCALE GENOMIC DNA]</scope>
    <source>
        <strain evidence="2 3">2CS3</strain>
    </source>
</reference>